<keyword evidence="3 5" id="KW-1133">Transmembrane helix</keyword>
<dbReference type="Pfam" id="PF01124">
    <property type="entry name" value="MAPEG"/>
    <property type="match status" value="1"/>
</dbReference>
<dbReference type="InterPro" id="IPR023352">
    <property type="entry name" value="MAPEG-like_dom_sf"/>
</dbReference>
<dbReference type="GO" id="GO:0016020">
    <property type="term" value="C:membrane"/>
    <property type="evidence" value="ECO:0007669"/>
    <property type="project" value="UniProtKB-SubCell"/>
</dbReference>
<dbReference type="SUPFAM" id="SSF161084">
    <property type="entry name" value="MAPEG domain-like"/>
    <property type="match status" value="1"/>
</dbReference>
<evidence type="ECO:0000256" key="2">
    <source>
        <dbReference type="ARBA" id="ARBA00022692"/>
    </source>
</evidence>
<evidence type="ECO:0000313" key="6">
    <source>
        <dbReference type="EMBL" id="CZR64805.1"/>
    </source>
</evidence>
<protein>
    <submittedName>
        <fullName evidence="6">Uncharacterized protein</fullName>
    </submittedName>
</protein>
<accession>A0A1L7XID7</accession>
<name>A0A1L7XID7_9HELO</name>
<feature type="transmembrane region" description="Helical" evidence="5">
    <location>
        <begin position="12"/>
        <end position="34"/>
    </location>
</feature>
<dbReference type="OrthoDB" id="2122304at2759"/>
<dbReference type="EMBL" id="FJOG01000028">
    <property type="protein sequence ID" value="CZR64805.1"/>
    <property type="molecule type" value="Genomic_DNA"/>
</dbReference>
<evidence type="ECO:0000256" key="4">
    <source>
        <dbReference type="ARBA" id="ARBA00023136"/>
    </source>
</evidence>
<sequence length="158" mass="16993">MASALFDNTKNYSLYAIPAAWVIAFIPHAYAASLSKVFDNRSPRTYADNVAKDQTLDKATKALILRSEGAQTNGFENLPLISTAILAGNLAGLPSSTLNTLSFSYLATRVLYNFIYINNTSLAMANLRSVVFVTGVGICFTLFVKAGNVLKDSAANLI</sequence>
<evidence type="ECO:0000256" key="5">
    <source>
        <dbReference type="SAM" id="Phobius"/>
    </source>
</evidence>
<dbReference type="AlphaFoldDB" id="A0A1L7XID7"/>
<keyword evidence="2 5" id="KW-0812">Transmembrane</keyword>
<dbReference type="PANTHER" id="PTHR35371:SF1">
    <property type="entry name" value="BLR7753 PROTEIN"/>
    <property type="match status" value="1"/>
</dbReference>
<dbReference type="PANTHER" id="PTHR35371">
    <property type="entry name" value="INNER MEMBRANE PROTEIN"/>
    <property type="match status" value="1"/>
</dbReference>
<gene>
    <name evidence="6" type="ORF">PAC_14704</name>
</gene>
<organism evidence="6 7">
    <name type="scientific">Phialocephala subalpina</name>
    <dbReference type="NCBI Taxonomy" id="576137"/>
    <lineage>
        <taxon>Eukaryota</taxon>
        <taxon>Fungi</taxon>
        <taxon>Dikarya</taxon>
        <taxon>Ascomycota</taxon>
        <taxon>Pezizomycotina</taxon>
        <taxon>Leotiomycetes</taxon>
        <taxon>Helotiales</taxon>
        <taxon>Mollisiaceae</taxon>
        <taxon>Phialocephala</taxon>
        <taxon>Phialocephala fortinii species complex</taxon>
    </lineage>
</organism>
<reference evidence="6 7" key="1">
    <citation type="submission" date="2016-03" db="EMBL/GenBank/DDBJ databases">
        <authorList>
            <person name="Ploux O."/>
        </authorList>
    </citation>
    <scope>NUCLEOTIDE SEQUENCE [LARGE SCALE GENOMIC DNA]</scope>
    <source>
        <strain evidence="6 7">UAMH 11012</strain>
    </source>
</reference>
<keyword evidence="7" id="KW-1185">Reference proteome</keyword>
<evidence type="ECO:0000256" key="3">
    <source>
        <dbReference type="ARBA" id="ARBA00022989"/>
    </source>
</evidence>
<proteinExistence type="predicted"/>
<evidence type="ECO:0000256" key="1">
    <source>
        <dbReference type="ARBA" id="ARBA00004370"/>
    </source>
</evidence>
<evidence type="ECO:0000313" key="7">
    <source>
        <dbReference type="Proteomes" id="UP000184330"/>
    </source>
</evidence>
<dbReference type="InterPro" id="IPR001129">
    <property type="entry name" value="Membr-assoc_MAPEG"/>
</dbReference>
<comment type="subcellular location">
    <subcellularLocation>
        <location evidence="1">Membrane</location>
    </subcellularLocation>
</comment>
<dbReference type="Gene3D" id="1.20.120.550">
    <property type="entry name" value="Membrane associated eicosanoid/glutathione metabolism-like domain"/>
    <property type="match status" value="1"/>
</dbReference>
<keyword evidence="4 5" id="KW-0472">Membrane</keyword>
<dbReference type="Proteomes" id="UP000184330">
    <property type="component" value="Unassembled WGS sequence"/>
</dbReference>